<organism evidence="4 5">
    <name type="scientific">Actinoplanes lobatus</name>
    <dbReference type="NCBI Taxonomy" id="113568"/>
    <lineage>
        <taxon>Bacteria</taxon>
        <taxon>Bacillati</taxon>
        <taxon>Actinomycetota</taxon>
        <taxon>Actinomycetes</taxon>
        <taxon>Micromonosporales</taxon>
        <taxon>Micromonosporaceae</taxon>
        <taxon>Actinoplanes</taxon>
    </lineage>
</organism>
<dbReference type="InterPro" id="IPR002559">
    <property type="entry name" value="Transposase_11"/>
</dbReference>
<dbReference type="InterPro" id="IPR047647">
    <property type="entry name" value="ISAs1_transpos"/>
</dbReference>
<comment type="caution">
    <text evidence="4">The sequence shown here is derived from an EMBL/GenBank/DDBJ whole genome shotgun (WGS) entry which is preliminary data.</text>
</comment>
<dbReference type="InterPro" id="IPR032806">
    <property type="entry name" value="YbfD_N"/>
</dbReference>
<evidence type="ECO:0000313" key="5">
    <source>
        <dbReference type="Proteomes" id="UP000631312"/>
    </source>
</evidence>
<name>A0ABQ4AZL6_9ACTN</name>
<accession>A0ABQ4AZL6</accession>
<reference evidence="4 5" key="1">
    <citation type="submission" date="2021-01" db="EMBL/GenBank/DDBJ databases">
        <title>Whole genome shotgun sequence of Actinoplanes lobatus NBRC 12513.</title>
        <authorList>
            <person name="Komaki H."/>
            <person name="Tamura T."/>
        </authorList>
    </citation>
    <scope>NUCLEOTIDE SEQUENCE [LARGE SCALE GENOMIC DNA]</scope>
    <source>
        <strain evidence="4 5">NBRC 12513</strain>
    </source>
</reference>
<dbReference type="Proteomes" id="UP000631312">
    <property type="component" value="Unassembled WGS sequence"/>
</dbReference>
<dbReference type="InterPro" id="IPR051698">
    <property type="entry name" value="Transposase_11-like"/>
</dbReference>
<protein>
    <submittedName>
        <fullName evidence="4">ISAs1 family transposase</fullName>
    </submittedName>
</protein>
<dbReference type="PANTHER" id="PTHR30298:SF0">
    <property type="entry name" value="PROTEIN YBFL-RELATED"/>
    <property type="match status" value="1"/>
</dbReference>
<feature type="transmembrane region" description="Helical" evidence="1">
    <location>
        <begin position="74"/>
        <end position="100"/>
    </location>
</feature>
<feature type="domain" description="H repeat-associated protein N-terminal" evidence="3">
    <location>
        <begin position="57"/>
        <end position="142"/>
    </location>
</feature>
<dbReference type="SUPFAM" id="SSF53098">
    <property type="entry name" value="Ribonuclease H-like"/>
    <property type="match status" value="1"/>
</dbReference>
<dbReference type="RefSeq" id="WP_239163897.1">
    <property type="nucleotide sequence ID" value="NZ_BOMP01000226.1"/>
</dbReference>
<evidence type="ECO:0000256" key="1">
    <source>
        <dbReference type="SAM" id="Phobius"/>
    </source>
</evidence>
<dbReference type="Pfam" id="PF13808">
    <property type="entry name" value="DDE_Tnp_1_assoc"/>
    <property type="match status" value="1"/>
</dbReference>
<dbReference type="Pfam" id="PF01609">
    <property type="entry name" value="DDE_Tnp_1"/>
    <property type="match status" value="1"/>
</dbReference>
<feature type="domain" description="Transposase IS4-like" evidence="2">
    <location>
        <begin position="158"/>
        <end position="388"/>
    </location>
</feature>
<dbReference type="PANTHER" id="PTHR30298">
    <property type="entry name" value="H REPEAT-ASSOCIATED PREDICTED TRANSPOSASE"/>
    <property type="match status" value="1"/>
</dbReference>
<dbReference type="NCBIfam" id="NF033564">
    <property type="entry name" value="transpos_ISAs1"/>
    <property type="match status" value="1"/>
</dbReference>
<gene>
    <name evidence="4" type="ORF">Alo02nite_93560</name>
</gene>
<proteinExistence type="predicted"/>
<dbReference type="EMBL" id="BOMP01000226">
    <property type="protein sequence ID" value="GIE46458.1"/>
    <property type="molecule type" value="Genomic_DNA"/>
</dbReference>
<evidence type="ECO:0000259" key="2">
    <source>
        <dbReference type="Pfam" id="PF01609"/>
    </source>
</evidence>
<keyword evidence="1" id="KW-0472">Membrane</keyword>
<keyword evidence="1" id="KW-0812">Transmembrane</keyword>
<keyword evidence="1" id="KW-1133">Transmembrane helix</keyword>
<sequence length="426" mass="46446">MGEALKVIMEFFTLHDHRGLHPPMASSLISALTVTTPGPDTPTRPVTDSERRGLLDAVSLVPDPRNPRGIRYPLAALLTVAVCAVLAGASSFTAITDWLYDLDEPAQARLGFTRGIPAGTTVWRLLTRLDDALVSAVLAGWLRARAQPAPERPHRYRTVIAVDGKTLRGARLAEGRQVHLLSALDTSTGIVLAQVTVDTKSNEIPAFTPLLNAVEKILGDLAGVLFVADALHTQTDHARQITARGAHLLLQAKGNQPTLFAQLKAVPWAQIPVGDRTRDRGHGRKETRTVKAVTVHIPGGIAFPHAQQAVRITRTRTVDGKTSRETAYLITSLPAAHAQPADLQKWARAEWLIENQVHNVRDVTFREDQHQARTGTGPAIMATLRNTAIGWHRINGATNIARANRRADRRSNDLIQAVTSIYPNTQ</sequence>
<evidence type="ECO:0000259" key="3">
    <source>
        <dbReference type="Pfam" id="PF13808"/>
    </source>
</evidence>
<dbReference type="InterPro" id="IPR012337">
    <property type="entry name" value="RNaseH-like_sf"/>
</dbReference>
<keyword evidence="5" id="KW-1185">Reference proteome</keyword>
<evidence type="ECO:0000313" key="4">
    <source>
        <dbReference type="EMBL" id="GIE46458.1"/>
    </source>
</evidence>